<protein>
    <submittedName>
        <fullName evidence="2">Uncharacterized protein</fullName>
    </submittedName>
</protein>
<feature type="region of interest" description="Disordered" evidence="1">
    <location>
        <begin position="18"/>
        <end position="38"/>
    </location>
</feature>
<comment type="caution">
    <text evidence="2">The sequence shown here is derived from an EMBL/GenBank/DDBJ whole genome shotgun (WGS) entry which is preliminary data.</text>
</comment>
<accession>A0AAD5U6Q1</accession>
<proteinExistence type="predicted"/>
<evidence type="ECO:0000313" key="3">
    <source>
        <dbReference type="Proteomes" id="UP001211065"/>
    </source>
</evidence>
<dbReference type="EMBL" id="JADGJW010000148">
    <property type="protein sequence ID" value="KAJ3223007.1"/>
    <property type="molecule type" value="Genomic_DNA"/>
</dbReference>
<evidence type="ECO:0000256" key="1">
    <source>
        <dbReference type="SAM" id="MobiDB-lite"/>
    </source>
</evidence>
<keyword evidence="3" id="KW-1185">Reference proteome</keyword>
<name>A0AAD5U6Q1_9FUNG</name>
<feature type="compositionally biased region" description="Polar residues" evidence="1">
    <location>
        <begin position="26"/>
        <end position="38"/>
    </location>
</feature>
<sequence length="634" mass="72651">MQKRISLNKKFSSKDALTLEKARSPAASNKSNTPSCATAPSKITQFKLSVKPTTGTRSRANSIKTSQFDVFELQERLLHRRNTVKKITSAVGTPGKNFNEVYSEDFANDKSIKLNLKIPNLFENQQKRLKNLERNIRSVCANLNPETKINFRHYDVLEERRKRLKEFEEIPSSASDYNTAIDKSENQQHRTSTSHKAFTNWKRASLYGKVIFAMKPVRDTNNEVIASEFEAKTALAENVETFDDIHKKKAVKVAAIIKLQKSVPVVKKNGRKILDKKLFSTEINGGIVESNENLIKEKVGKTENFSCIPMDTQLKAMQMMECKNILKVFESKGLEDKITEKALVKSLVFPEEVLHKGPQKLKKKKERGPNQNYINSLSLSRKETLLKKLLKNNSVYSDNDSSDETGSNYSDSECSSQIYSEKKTKVSSAKLRKIQKRIQERNAKDWFNFPNIVARPVNFEELLEEQINNTSDKNRCKVKSYWKKNEFLKIKRNFELKKMTDLKSKEEKKLKLNTLKKLKLESRNVKNTLNGSRRFLSSKKAKTTENNLILVEKSSEIDESANNTWFPSFDHPGNLHPTSESLFGKTSNATSRVGSSFVRKVGEDFSGFLPQIKPQDLSTMHIQEFYTKYKPNVL</sequence>
<dbReference type="Proteomes" id="UP001211065">
    <property type="component" value="Unassembled WGS sequence"/>
</dbReference>
<reference evidence="2" key="1">
    <citation type="submission" date="2020-05" db="EMBL/GenBank/DDBJ databases">
        <title>Phylogenomic resolution of chytrid fungi.</title>
        <authorList>
            <person name="Stajich J.E."/>
            <person name="Amses K."/>
            <person name="Simmons R."/>
            <person name="Seto K."/>
            <person name="Myers J."/>
            <person name="Bonds A."/>
            <person name="Quandt C.A."/>
            <person name="Barry K."/>
            <person name="Liu P."/>
            <person name="Grigoriev I."/>
            <person name="Longcore J.E."/>
            <person name="James T.Y."/>
        </authorList>
    </citation>
    <scope>NUCLEOTIDE SEQUENCE</scope>
    <source>
        <strain evidence="2">JEL0476</strain>
    </source>
</reference>
<gene>
    <name evidence="2" type="ORF">HK099_001623</name>
</gene>
<evidence type="ECO:0000313" key="2">
    <source>
        <dbReference type="EMBL" id="KAJ3223007.1"/>
    </source>
</evidence>
<organism evidence="2 3">
    <name type="scientific">Clydaea vesicula</name>
    <dbReference type="NCBI Taxonomy" id="447962"/>
    <lineage>
        <taxon>Eukaryota</taxon>
        <taxon>Fungi</taxon>
        <taxon>Fungi incertae sedis</taxon>
        <taxon>Chytridiomycota</taxon>
        <taxon>Chytridiomycota incertae sedis</taxon>
        <taxon>Chytridiomycetes</taxon>
        <taxon>Lobulomycetales</taxon>
        <taxon>Lobulomycetaceae</taxon>
        <taxon>Clydaea</taxon>
    </lineage>
</organism>
<dbReference type="AlphaFoldDB" id="A0AAD5U6Q1"/>